<dbReference type="AlphaFoldDB" id="A0AA39S073"/>
<keyword evidence="2" id="KW-1185">Reference proteome</keyword>
<name>A0AA39S073_ACESA</name>
<comment type="caution">
    <text evidence="1">The sequence shown here is derived from an EMBL/GenBank/DDBJ whole genome shotgun (WGS) entry which is preliminary data.</text>
</comment>
<evidence type="ECO:0000313" key="2">
    <source>
        <dbReference type="Proteomes" id="UP001168877"/>
    </source>
</evidence>
<reference evidence="1" key="2">
    <citation type="submission" date="2023-06" db="EMBL/GenBank/DDBJ databases">
        <authorList>
            <person name="Swenson N.G."/>
            <person name="Wegrzyn J.L."/>
            <person name="Mcevoy S.L."/>
        </authorList>
    </citation>
    <scope>NUCLEOTIDE SEQUENCE</scope>
    <source>
        <strain evidence="1">NS2018</strain>
        <tissue evidence="1">Leaf</tissue>
    </source>
</reference>
<dbReference type="EMBL" id="JAUESC010000384">
    <property type="protein sequence ID" value="KAK0582666.1"/>
    <property type="molecule type" value="Genomic_DNA"/>
</dbReference>
<proteinExistence type="predicted"/>
<organism evidence="1 2">
    <name type="scientific">Acer saccharum</name>
    <name type="common">Sugar maple</name>
    <dbReference type="NCBI Taxonomy" id="4024"/>
    <lineage>
        <taxon>Eukaryota</taxon>
        <taxon>Viridiplantae</taxon>
        <taxon>Streptophyta</taxon>
        <taxon>Embryophyta</taxon>
        <taxon>Tracheophyta</taxon>
        <taxon>Spermatophyta</taxon>
        <taxon>Magnoliopsida</taxon>
        <taxon>eudicotyledons</taxon>
        <taxon>Gunneridae</taxon>
        <taxon>Pentapetalae</taxon>
        <taxon>rosids</taxon>
        <taxon>malvids</taxon>
        <taxon>Sapindales</taxon>
        <taxon>Sapindaceae</taxon>
        <taxon>Hippocastanoideae</taxon>
        <taxon>Acereae</taxon>
        <taxon>Acer</taxon>
    </lineage>
</organism>
<sequence>MLLTFHENSEKSLQELAGDSEFDEINVTSLSDWDESDLILLPKQLWCSLKESADRGTFCEAGWLFDHGRAITSRCIFSSDAKLKEISIARETASSDGV</sequence>
<evidence type="ECO:0000313" key="1">
    <source>
        <dbReference type="EMBL" id="KAK0582666.1"/>
    </source>
</evidence>
<reference evidence="1" key="1">
    <citation type="journal article" date="2022" name="Plant J.">
        <title>Strategies of tolerance reflected in two North American maple genomes.</title>
        <authorList>
            <person name="McEvoy S.L."/>
            <person name="Sezen U.U."/>
            <person name="Trouern-Trend A."/>
            <person name="McMahon S.M."/>
            <person name="Schaberg P.G."/>
            <person name="Yang J."/>
            <person name="Wegrzyn J.L."/>
            <person name="Swenson N.G."/>
        </authorList>
    </citation>
    <scope>NUCLEOTIDE SEQUENCE</scope>
    <source>
        <strain evidence="1">NS2018</strain>
    </source>
</reference>
<protein>
    <submittedName>
        <fullName evidence="1">Uncharacterized protein</fullName>
    </submittedName>
</protein>
<dbReference type="Proteomes" id="UP001168877">
    <property type="component" value="Unassembled WGS sequence"/>
</dbReference>
<gene>
    <name evidence="1" type="ORF">LWI29_028325</name>
</gene>
<accession>A0AA39S073</accession>